<dbReference type="Pfam" id="PF00218">
    <property type="entry name" value="IGPS"/>
    <property type="match status" value="1"/>
</dbReference>
<dbReference type="HAMAP" id="MF_00134_B">
    <property type="entry name" value="IGPS_B"/>
    <property type="match status" value="1"/>
</dbReference>
<dbReference type="InterPro" id="IPR013798">
    <property type="entry name" value="Indole-3-glycerol_P_synth_dom"/>
</dbReference>
<dbReference type="GO" id="GO:0004425">
    <property type="term" value="F:indole-3-glycerol-phosphate synthase activity"/>
    <property type="evidence" value="ECO:0007669"/>
    <property type="project" value="UniProtKB-UniRule"/>
</dbReference>
<dbReference type="EC" id="4.1.1.48" evidence="8"/>
<dbReference type="EMBL" id="BBLT01000003">
    <property type="protein sequence ID" value="GAL84558.1"/>
    <property type="molecule type" value="Genomic_DNA"/>
</dbReference>
<evidence type="ECO:0000256" key="5">
    <source>
        <dbReference type="ARBA" id="ARBA00022822"/>
    </source>
</evidence>
<dbReference type="PANTHER" id="PTHR22854">
    <property type="entry name" value="TRYPTOPHAN BIOSYNTHESIS PROTEIN"/>
    <property type="match status" value="1"/>
</dbReference>
<evidence type="ECO:0000313" key="10">
    <source>
        <dbReference type="EMBL" id="GAL84558.1"/>
    </source>
</evidence>
<evidence type="ECO:0000259" key="9">
    <source>
        <dbReference type="Pfam" id="PF00218"/>
    </source>
</evidence>
<name>A0A098LE76_9BACT</name>
<dbReference type="AlphaFoldDB" id="A0A098LE76"/>
<accession>A0A098LE76</accession>
<dbReference type="CDD" id="cd00331">
    <property type="entry name" value="IGPS"/>
    <property type="match status" value="1"/>
</dbReference>
<comment type="caution">
    <text evidence="10">The sequence shown here is derived from an EMBL/GenBank/DDBJ whole genome shotgun (WGS) entry which is preliminary data.</text>
</comment>
<dbReference type="PROSITE" id="PS00614">
    <property type="entry name" value="IGPS"/>
    <property type="match status" value="1"/>
</dbReference>
<keyword evidence="4 8" id="KW-0210">Decarboxylase</keyword>
<sequence>MNILDKIIERKIKEVEQRKRLTPASVLEKSAYFELPNISFRKFLTDPSRTGIIAEFKRKSPSRGVINDKVTVEEVVSAYDCFGASAVSVLTDIDFFGGSDEDLLHARDVIKCPILRKEFIIDEYQILEAKSMGANVILLIAAVLEPKRLKALAAFTKSLGMEVLMEVHDLEELEANHWDEIDAIGVNNRNLKTFEVSLETSYKLSEEIPDRFIKVSESGIHDAKTILQLKEYGFEGFLIGENFMKNTNPGEAFGAFTNELKELQLKQFQTKKPI</sequence>
<dbReference type="GO" id="GO:0004640">
    <property type="term" value="F:phosphoribosylanthranilate isomerase activity"/>
    <property type="evidence" value="ECO:0007669"/>
    <property type="project" value="TreeGrafter"/>
</dbReference>
<dbReference type="InterPro" id="IPR045186">
    <property type="entry name" value="Indole-3-glycerol_P_synth"/>
</dbReference>
<gene>
    <name evidence="8" type="primary">trpC</name>
    <name evidence="10" type="ORF">MYP_1786</name>
</gene>
<evidence type="ECO:0000256" key="3">
    <source>
        <dbReference type="ARBA" id="ARBA00022605"/>
    </source>
</evidence>
<dbReference type="RefSeq" id="WP_045461658.1">
    <property type="nucleotide sequence ID" value="NZ_BBLT01000003.1"/>
</dbReference>
<dbReference type="InterPro" id="IPR013785">
    <property type="entry name" value="Aldolase_TIM"/>
</dbReference>
<dbReference type="InterPro" id="IPR011060">
    <property type="entry name" value="RibuloseP-bd_barrel"/>
</dbReference>
<proteinExistence type="inferred from homology"/>
<dbReference type="FunFam" id="3.20.20.70:FF:000024">
    <property type="entry name" value="Indole-3-glycerol phosphate synthase"/>
    <property type="match status" value="1"/>
</dbReference>
<protein>
    <recommendedName>
        <fullName evidence="8">Indole-3-glycerol phosphate synthase</fullName>
        <shortName evidence="8">IGPS</shortName>
        <ecNumber evidence="8">4.1.1.48</ecNumber>
    </recommendedName>
</protein>
<evidence type="ECO:0000256" key="6">
    <source>
        <dbReference type="ARBA" id="ARBA00023141"/>
    </source>
</evidence>
<evidence type="ECO:0000256" key="7">
    <source>
        <dbReference type="ARBA" id="ARBA00023239"/>
    </source>
</evidence>
<dbReference type="OrthoDB" id="9804217at2"/>
<dbReference type="PANTHER" id="PTHR22854:SF2">
    <property type="entry name" value="INDOLE-3-GLYCEROL-PHOSPHATE SYNTHASE"/>
    <property type="match status" value="1"/>
</dbReference>
<evidence type="ECO:0000256" key="2">
    <source>
        <dbReference type="ARBA" id="ARBA00004696"/>
    </source>
</evidence>
<dbReference type="NCBIfam" id="NF001377">
    <property type="entry name" value="PRK00278.2-4"/>
    <property type="match status" value="1"/>
</dbReference>
<evidence type="ECO:0000256" key="1">
    <source>
        <dbReference type="ARBA" id="ARBA00001633"/>
    </source>
</evidence>
<evidence type="ECO:0000256" key="8">
    <source>
        <dbReference type="HAMAP-Rule" id="MF_00134"/>
    </source>
</evidence>
<comment type="catalytic activity">
    <reaction evidence="1 8">
        <text>1-(2-carboxyphenylamino)-1-deoxy-D-ribulose 5-phosphate + H(+) = (1S,2R)-1-C-(indol-3-yl)glycerol 3-phosphate + CO2 + H2O</text>
        <dbReference type="Rhea" id="RHEA:23476"/>
        <dbReference type="ChEBI" id="CHEBI:15377"/>
        <dbReference type="ChEBI" id="CHEBI:15378"/>
        <dbReference type="ChEBI" id="CHEBI:16526"/>
        <dbReference type="ChEBI" id="CHEBI:58613"/>
        <dbReference type="ChEBI" id="CHEBI:58866"/>
        <dbReference type="EC" id="4.1.1.48"/>
    </reaction>
</comment>
<organism evidence="10 11">
    <name type="scientific">Sporocytophaga myxococcoides</name>
    <dbReference type="NCBI Taxonomy" id="153721"/>
    <lineage>
        <taxon>Bacteria</taxon>
        <taxon>Pseudomonadati</taxon>
        <taxon>Bacteroidota</taxon>
        <taxon>Cytophagia</taxon>
        <taxon>Cytophagales</taxon>
        <taxon>Cytophagaceae</taxon>
        <taxon>Sporocytophaga</taxon>
    </lineage>
</organism>
<evidence type="ECO:0000256" key="4">
    <source>
        <dbReference type="ARBA" id="ARBA00022793"/>
    </source>
</evidence>
<keyword evidence="3 8" id="KW-0028">Amino-acid biosynthesis</keyword>
<dbReference type="InterPro" id="IPR001468">
    <property type="entry name" value="Indole-3-GlycerolPSynthase_CS"/>
</dbReference>
<dbReference type="eggNOG" id="COG0134">
    <property type="taxonomic scope" value="Bacteria"/>
</dbReference>
<dbReference type="STRING" id="153721.MYP_1786"/>
<keyword evidence="7 8" id="KW-0456">Lyase</keyword>
<dbReference type="Gene3D" id="3.20.20.70">
    <property type="entry name" value="Aldolase class I"/>
    <property type="match status" value="1"/>
</dbReference>
<dbReference type="GO" id="GO:0000162">
    <property type="term" value="P:L-tryptophan biosynthetic process"/>
    <property type="evidence" value="ECO:0007669"/>
    <property type="project" value="UniProtKB-UniRule"/>
</dbReference>
<keyword evidence="5 8" id="KW-0822">Tryptophan biosynthesis</keyword>
<dbReference type="SUPFAM" id="SSF51366">
    <property type="entry name" value="Ribulose-phoshate binding barrel"/>
    <property type="match status" value="1"/>
</dbReference>
<comment type="pathway">
    <text evidence="2 8">Amino-acid biosynthesis; L-tryptophan biosynthesis; L-tryptophan from chorismate: step 4/5.</text>
</comment>
<keyword evidence="11" id="KW-1185">Reference proteome</keyword>
<evidence type="ECO:0000313" key="11">
    <source>
        <dbReference type="Proteomes" id="UP000030185"/>
    </source>
</evidence>
<keyword evidence="6 8" id="KW-0057">Aromatic amino acid biosynthesis</keyword>
<reference evidence="10 11" key="1">
    <citation type="submission" date="2014-09" db="EMBL/GenBank/DDBJ databases">
        <title>Sporocytophaga myxococcoides PG-01 genome sequencing.</title>
        <authorList>
            <person name="Liu L."/>
            <person name="Gao P.J."/>
            <person name="Chen G.J."/>
            <person name="Wang L.S."/>
        </authorList>
    </citation>
    <scope>NUCLEOTIDE SEQUENCE [LARGE SCALE GENOMIC DNA]</scope>
    <source>
        <strain evidence="10 11">PG-01</strain>
    </source>
</reference>
<comment type="similarity">
    <text evidence="8">Belongs to the TrpC family.</text>
</comment>
<feature type="domain" description="Indole-3-glycerol phosphate synthase" evidence="9">
    <location>
        <begin position="4"/>
        <end position="251"/>
    </location>
</feature>
<dbReference type="Proteomes" id="UP000030185">
    <property type="component" value="Unassembled WGS sequence"/>
</dbReference>
<dbReference type="UniPathway" id="UPA00035">
    <property type="reaction ID" value="UER00043"/>
</dbReference>